<dbReference type="InterPro" id="IPR050399">
    <property type="entry name" value="HPr"/>
</dbReference>
<dbReference type="InterPro" id="IPR001020">
    <property type="entry name" value="PTS_HPr_His_P_site"/>
</dbReference>
<dbReference type="AlphaFoldDB" id="A0A124FN13"/>
<dbReference type="GO" id="GO:0016740">
    <property type="term" value="F:transferase activity"/>
    <property type="evidence" value="ECO:0007669"/>
    <property type="project" value="UniProtKB-KW"/>
</dbReference>
<name>A0A124FN13_9CHLR</name>
<dbReference type="PROSITE" id="PS51350">
    <property type="entry name" value="PTS_HPR_DOM"/>
    <property type="match status" value="1"/>
</dbReference>
<dbReference type="Proteomes" id="UP000064249">
    <property type="component" value="Unassembled WGS sequence"/>
</dbReference>
<dbReference type="GO" id="GO:0009401">
    <property type="term" value="P:phosphoenolpyruvate-dependent sugar phosphotransferase system"/>
    <property type="evidence" value="ECO:0007669"/>
    <property type="project" value="UniProtKB-KW"/>
</dbReference>
<keyword evidence="5" id="KW-0598">Phosphotransferase system</keyword>
<evidence type="ECO:0000313" key="7">
    <source>
        <dbReference type="EMBL" id="KUK46483.1"/>
    </source>
</evidence>
<protein>
    <recommendedName>
        <fullName evidence="3">Phosphocarrier protein HPr</fullName>
    </recommendedName>
</protein>
<gene>
    <name evidence="7" type="ORF">XD73_0651</name>
</gene>
<dbReference type="Pfam" id="PF00381">
    <property type="entry name" value="PTS-HPr"/>
    <property type="match status" value="1"/>
</dbReference>
<sequence length="95" mass="10198">MKEARVLVNNKVGLHARPAALFVQTASKFQSEVNVSCVDPKEDKLRTANAKSILGILTLGVFQGIEITITADGADEEDAVKALVELVENNFGEEA</sequence>
<organism evidence="7 8">
    <name type="scientific">Anaerolinea thermophila</name>
    <dbReference type="NCBI Taxonomy" id="167964"/>
    <lineage>
        <taxon>Bacteria</taxon>
        <taxon>Bacillati</taxon>
        <taxon>Chloroflexota</taxon>
        <taxon>Anaerolineae</taxon>
        <taxon>Anaerolineales</taxon>
        <taxon>Anaerolineaceae</taxon>
        <taxon>Anaerolinea</taxon>
    </lineage>
</organism>
<dbReference type="PRINTS" id="PR00107">
    <property type="entry name" value="PHOSPHOCPHPR"/>
</dbReference>
<accession>A0A124FN13</accession>
<dbReference type="PANTHER" id="PTHR33705">
    <property type="entry name" value="PHOSPHOCARRIER PROTEIN HPR"/>
    <property type="match status" value="1"/>
</dbReference>
<feature type="domain" description="HPr" evidence="6">
    <location>
        <begin position="1"/>
        <end position="94"/>
    </location>
</feature>
<dbReference type="SUPFAM" id="SSF55594">
    <property type="entry name" value="HPr-like"/>
    <property type="match status" value="1"/>
</dbReference>
<reference evidence="7 8" key="1">
    <citation type="journal article" date="2015" name="MBio">
        <title>Genome-Resolved Metagenomic Analysis Reveals Roles for Candidate Phyla and Other Microbial Community Members in Biogeochemical Transformations in Oil Reservoirs.</title>
        <authorList>
            <person name="Hu P."/>
            <person name="Tom L."/>
            <person name="Singh A."/>
            <person name="Thomas B.C."/>
            <person name="Baker B.J."/>
            <person name="Piceno Y.M."/>
            <person name="Andersen G.L."/>
            <person name="Banfield J.F."/>
        </authorList>
    </citation>
    <scope>NUCLEOTIDE SEQUENCE [LARGE SCALE GENOMIC DNA]</scope>
    <source>
        <strain evidence="7">46_16</strain>
    </source>
</reference>
<keyword evidence="7" id="KW-0808">Transferase</keyword>
<keyword evidence="4" id="KW-0963">Cytoplasm</keyword>
<evidence type="ECO:0000256" key="4">
    <source>
        <dbReference type="ARBA" id="ARBA00022490"/>
    </source>
</evidence>
<dbReference type="InterPro" id="IPR000032">
    <property type="entry name" value="HPr-like"/>
</dbReference>
<comment type="subcellular location">
    <subcellularLocation>
        <location evidence="2">Cytoplasm</location>
    </subcellularLocation>
</comment>
<evidence type="ECO:0000256" key="3">
    <source>
        <dbReference type="ARBA" id="ARBA00020422"/>
    </source>
</evidence>
<dbReference type="PANTHER" id="PTHR33705:SF2">
    <property type="entry name" value="PHOSPHOCARRIER PROTEIN NPR"/>
    <property type="match status" value="1"/>
</dbReference>
<evidence type="ECO:0000256" key="2">
    <source>
        <dbReference type="ARBA" id="ARBA00004496"/>
    </source>
</evidence>
<proteinExistence type="predicted"/>
<dbReference type="NCBIfam" id="TIGR01003">
    <property type="entry name" value="PTS_HPr_family"/>
    <property type="match status" value="1"/>
</dbReference>
<comment type="caution">
    <text evidence="7">The sequence shown here is derived from an EMBL/GenBank/DDBJ whole genome shotgun (WGS) entry which is preliminary data.</text>
</comment>
<evidence type="ECO:0000256" key="1">
    <source>
        <dbReference type="ARBA" id="ARBA00003681"/>
    </source>
</evidence>
<dbReference type="InterPro" id="IPR035895">
    <property type="entry name" value="HPr-like_sf"/>
</dbReference>
<dbReference type="GO" id="GO:0005737">
    <property type="term" value="C:cytoplasm"/>
    <property type="evidence" value="ECO:0007669"/>
    <property type="project" value="UniProtKB-SubCell"/>
</dbReference>
<comment type="function">
    <text evidence="1">General (non sugar-specific) component of the phosphoenolpyruvate-dependent sugar phosphotransferase system (sugar PTS). This major carbohydrate active-transport system catalyzes the phosphorylation of incoming sugar substrates concomitantly with their translocation across the cell membrane. The phosphoryl group from phosphoenolpyruvate (PEP) is transferred to the phosphoryl carrier protein HPr by enzyme I. Phospho-HPr then transfers it to the PTS EIIA domain.</text>
</comment>
<dbReference type="PROSITE" id="PS00369">
    <property type="entry name" value="PTS_HPR_HIS"/>
    <property type="match status" value="1"/>
</dbReference>
<evidence type="ECO:0000313" key="8">
    <source>
        <dbReference type="Proteomes" id="UP000064249"/>
    </source>
</evidence>
<evidence type="ECO:0000256" key="5">
    <source>
        <dbReference type="ARBA" id="ARBA00022683"/>
    </source>
</evidence>
<dbReference type="Gene3D" id="3.30.1340.10">
    <property type="entry name" value="HPr-like"/>
    <property type="match status" value="1"/>
</dbReference>
<dbReference type="EMBL" id="LGFU01000025">
    <property type="protein sequence ID" value="KUK46483.1"/>
    <property type="molecule type" value="Genomic_DNA"/>
</dbReference>
<dbReference type="CDD" id="cd00367">
    <property type="entry name" value="PTS-HPr_like"/>
    <property type="match status" value="1"/>
</dbReference>
<evidence type="ECO:0000259" key="6">
    <source>
        <dbReference type="PROSITE" id="PS51350"/>
    </source>
</evidence>